<dbReference type="GO" id="GO:0005524">
    <property type="term" value="F:ATP binding"/>
    <property type="evidence" value="ECO:0007669"/>
    <property type="project" value="UniProtKB-KW"/>
</dbReference>
<keyword evidence="3" id="KW-0227">DNA damage</keyword>
<evidence type="ECO:0000256" key="2">
    <source>
        <dbReference type="ARBA" id="ARBA00022741"/>
    </source>
</evidence>
<keyword evidence="4" id="KW-0067">ATP-binding</keyword>
<dbReference type="Gene3D" id="3.40.50.300">
    <property type="entry name" value="P-loop containing nucleotide triphosphate hydrolases"/>
    <property type="match status" value="1"/>
</dbReference>
<dbReference type="GO" id="GO:0003690">
    <property type="term" value="F:double-stranded DNA binding"/>
    <property type="evidence" value="ECO:0007669"/>
    <property type="project" value="TreeGrafter"/>
</dbReference>
<dbReference type="InterPro" id="IPR027417">
    <property type="entry name" value="P-loop_NTPase"/>
</dbReference>
<dbReference type="GO" id="GO:0000730">
    <property type="term" value="P:DNA recombinase assembly"/>
    <property type="evidence" value="ECO:0007669"/>
    <property type="project" value="TreeGrafter"/>
</dbReference>
<dbReference type="GO" id="GO:0003697">
    <property type="term" value="F:single-stranded DNA binding"/>
    <property type="evidence" value="ECO:0007669"/>
    <property type="project" value="TreeGrafter"/>
</dbReference>
<dbReference type="SMART" id="SM00382">
    <property type="entry name" value="AAA"/>
    <property type="match status" value="1"/>
</dbReference>
<organism evidence="9 10">
    <name type="scientific">Penicillium salamii</name>
    <dbReference type="NCBI Taxonomy" id="1612424"/>
    <lineage>
        <taxon>Eukaryota</taxon>
        <taxon>Fungi</taxon>
        <taxon>Dikarya</taxon>
        <taxon>Ascomycota</taxon>
        <taxon>Pezizomycotina</taxon>
        <taxon>Eurotiomycetes</taxon>
        <taxon>Eurotiomycetidae</taxon>
        <taxon>Eurotiales</taxon>
        <taxon>Aspergillaceae</taxon>
        <taxon>Penicillium</taxon>
    </lineage>
</organism>
<comment type="caution">
    <text evidence="9">The sequence shown here is derived from an EMBL/GenBank/DDBJ whole genome shotgun (WGS) entry which is preliminary data.</text>
</comment>
<evidence type="ECO:0000256" key="5">
    <source>
        <dbReference type="ARBA" id="ARBA00023204"/>
    </source>
</evidence>
<dbReference type="GO" id="GO:0140664">
    <property type="term" value="F:ATP-dependent DNA damage sensor activity"/>
    <property type="evidence" value="ECO:0007669"/>
    <property type="project" value="InterPro"/>
</dbReference>
<name>A0A9W4JYP7_9EURO</name>
<accession>A0A9W4JYP7</accession>
<feature type="region of interest" description="Disordered" evidence="7">
    <location>
        <begin position="424"/>
        <end position="463"/>
    </location>
</feature>
<dbReference type="GO" id="GO:0000150">
    <property type="term" value="F:DNA strand exchange activity"/>
    <property type="evidence" value="ECO:0007669"/>
    <property type="project" value="TreeGrafter"/>
</dbReference>
<dbReference type="SUPFAM" id="SSF52540">
    <property type="entry name" value="P-loop containing nucleoside triphosphate hydrolases"/>
    <property type="match status" value="1"/>
</dbReference>
<dbReference type="GO" id="GO:0005634">
    <property type="term" value="C:nucleus"/>
    <property type="evidence" value="ECO:0007669"/>
    <property type="project" value="UniProtKB-SubCell"/>
</dbReference>
<evidence type="ECO:0000313" key="9">
    <source>
        <dbReference type="EMBL" id="CAG8427389.1"/>
    </source>
</evidence>
<feature type="compositionally biased region" description="Polar residues" evidence="7">
    <location>
        <begin position="323"/>
        <end position="340"/>
    </location>
</feature>
<comment type="subcellular location">
    <subcellularLocation>
        <location evidence="1">Nucleus</location>
    </subcellularLocation>
</comment>
<dbReference type="GO" id="GO:0061982">
    <property type="term" value="P:meiosis I cell cycle process"/>
    <property type="evidence" value="ECO:0007669"/>
    <property type="project" value="UniProtKB-ARBA"/>
</dbReference>
<feature type="compositionally biased region" description="Basic and acidic residues" evidence="7">
    <location>
        <begin position="86"/>
        <end position="96"/>
    </location>
</feature>
<proteinExistence type="predicted"/>
<evidence type="ECO:0000256" key="6">
    <source>
        <dbReference type="ARBA" id="ARBA00023242"/>
    </source>
</evidence>
<dbReference type="OrthoDB" id="2102561at2759"/>
<dbReference type="InterPro" id="IPR003593">
    <property type="entry name" value="AAA+_ATPase"/>
</dbReference>
<evidence type="ECO:0000256" key="4">
    <source>
        <dbReference type="ARBA" id="ARBA00022840"/>
    </source>
</evidence>
<evidence type="ECO:0000256" key="1">
    <source>
        <dbReference type="ARBA" id="ARBA00004123"/>
    </source>
</evidence>
<evidence type="ECO:0000313" key="10">
    <source>
        <dbReference type="Proteomes" id="UP001152592"/>
    </source>
</evidence>
<dbReference type="CDD" id="cd19491">
    <property type="entry name" value="XRCC3"/>
    <property type="match status" value="1"/>
</dbReference>
<sequence>MDLLSVLPGFSTHGFIHIIPPLERRRVTVVDLITLDPLEIARRARVPPADVRRLTNRIVEALHEDIGVEKSLPATDALDSTPNPNKNHETPGREPATEPQWNTISTLDPAMDALLGGGIPTGYVTELTGESGSGKTQFLLSLCLAVQLPKPQGLQQRAIYISTEHPLSTPRLTQLLESHPAMSTLPPEQAPSLEDILSINAMDLETQDHILFFQLPVAIERYDIGLVIIDSITSNYRAEHSTSLASLANRGRQLAKTGNFLRQLAIDQNVAIVVANQVSDRFEPIGGASLPRPPFTSRLSSTQGQGNGPLSQYPRSRTEQIAAENSTPSSTAPRSSQISPSPYHAPEDKHFDGSYLVPSPERSPFLSLAYQGRFFSGWGDGPNPDSGSLKNPALGFFWSTQVPCRIALKKEGLRAAAAVDGDDTVTPYPTRADVSRDPDSIAMPAPPPPRNVVPGPQSQSLALGPEPVTRRVMKLVYCPWAGGLESALGEPPSSQMTTELEFEIWKGGLRATSHVG</sequence>
<dbReference type="EMBL" id="CAJVPD010000293">
    <property type="protein sequence ID" value="CAG8427389.1"/>
    <property type="molecule type" value="Genomic_DNA"/>
</dbReference>
<evidence type="ECO:0000256" key="3">
    <source>
        <dbReference type="ARBA" id="ARBA00022763"/>
    </source>
</evidence>
<dbReference type="GO" id="GO:0042148">
    <property type="term" value="P:DNA strand invasion"/>
    <property type="evidence" value="ECO:0007669"/>
    <property type="project" value="TreeGrafter"/>
</dbReference>
<evidence type="ECO:0000256" key="7">
    <source>
        <dbReference type="SAM" id="MobiDB-lite"/>
    </source>
</evidence>
<reference evidence="9" key="1">
    <citation type="submission" date="2021-07" db="EMBL/GenBank/DDBJ databases">
        <authorList>
            <person name="Branca A.L. A."/>
        </authorList>
    </citation>
    <scope>NUCLEOTIDE SEQUENCE</scope>
</reference>
<feature type="region of interest" description="Disordered" evidence="7">
    <location>
        <begin position="70"/>
        <end position="100"/>
    </location>
</feature>
<dbReference type="InterPro" id="IPR047348">
    <property type="entry name" value="XRCC3-like_C"/>
</dbReference>
<dbReference type="GO" id="GO:0006312">
    <property type="term" value="P:mitotic recombination"/>
    <property type="evidence" value="ECO:0007669"/>
    <property type="project" value="TreeGrafter"/>
</dbReference>
<dbReference type="Pfam" id="PF08423">
    <property type="entry name" value="Rad51"/>
    <property type="match status" value="1"/>
</dbReference>
<gene>
    <name evidence="9" type="ORF">PSALAMII_LOCUS10456</name>
</gene>
<feature type="domain" description="RecA family profile 1" evidence="8">
    <location>
        <begin position="100"/>
        <end position="278"/>
    </location>
</feature>
<evidence type="ECO:0000259" key="8">
    <source>
        <dbReference type="PROSITE" id="PS50162"/>
    </source>
</evidence>
<dbReference type="AlphaFoldDB" id="A0A9W4JYP7"/>
<dbReference type="InterPro" id="IPR013632">
    <property type="entry name" value="Rad51_C"/>
</dbReference>
<feature type="region of interest" description="Disordered" evidence="7">
    <location>
        <begin position="283"/>
        <end position="356"/>
    </location>
</feature>
<feature type="compositionally biased region" description="Polar residues" evidence="7">
    <location>
        <begin position="297"/>
        <end position="315"/>
    </location>
</feature>
<dbReference type="PANTHER" id="PTHR22942">
    <property type="entry name" value="RECA/RAD51/RADA DNA STRAND-PAIRING FAMILY MEMBER"/>
    <property type="match status" value="1"/>
</dbReference>
<protein>
    <recommendedName>
        <fullName evidence="8">RecA family profile 1 domain-containing protein</fullName>
    </recommendedName>
</protein>
<keyword evidence="5" id="KW-0234">DNA repair</keyword>
<dbReference type="Proteomes" id="UP001152592">
    <property type="component" value="Unassembled WGS sequence"/>
</dbReference>
<dbReference type="PANTHER" id="PTHR22942:SF66">
    <property type="entry name" value="RE19845P"/>
    <property type="match status" value="1"/>
</dbReference>
<keyword evidence="6" id="KW-0539">Nucleus</keyword>
<keyword evidence="2" id="KW-0547">Nucleotide-binding</keyword>
<dbReference type="InterPro" id="IPR020588">
    <property type="entry name" value="RecA_ATP-bd"/>
</dbReference>
<dbReference type="PROSITE" id="PS50162">
    <property type="entry name" value="RECA_2"/>
    <property type="match status" value="1"/>
</dbReference>